<organism evidence="4 5">
    <name type="scientific">Lophiotrema nucula</name>
    <dbReference type="NCBI Taxonomy" id="690887"/>
    <lineage>
        <taxon>Eukaryota</taxon>
        <taxon>Fungi</taxon>
        <taxon>Dikarya</taxon>
        <taxon>Ascomycota</taxon>
        <taxon>Pezizomycotina</taxon>
        <taxon>Dothideomycetes</taxon>
        <taxon>Pleosporomycetidae</taxon>
        <taxon>Pleosporales</taxon>
        <taxon>Lophiotremataceae</taxon>
        <taxon>Lophiotrema</taxon>
    </lineage>
</organism>
<evidence type="ECO:0000313" key="5">
    <source>
        <dbReference type="Proteomes" id="UP000799770"/>
    </source>
</evidence>
<dbReference type="GO" id="GO:0016616">
    <property type="term" value="F:oxidoreductase activity, acting on the CH-OH group of donors, NAD or NADP as acceptor"/>
    <property type="evidence" value="ECO:0007669"/>
    <property type="project" value="TreeGrafter"/>
</dbReference>
<dbReference type="SUPFAM" id="SSF51735">
    <property type="entry name" value="NAD(P)-binding Rossmann-fold domains"/>
    <property type="match status" value="1"/>
</dbReference>
<feature type="domain" description="NAD-dependent epimerase/dehydratase" evidence="3">
    <location>
        <begin position="19"/>
        <end position="147"/>
    </location>
</feature>
<dbReference type="PANTHER" id="PTHR10366">
    <property type="entry name" value="NAD DEPENDENT EPIMERASE/DEHYDRATASE"/>
    <property type="match status" value="1"/>
</dbReference>
<gene>
    <name evidence="4" type="ORF">BDV96DRAFT_500170</name>
</gene>
<dbReference type="EMBL" id="ML977335">
    <property type="protein sequence ID" value="KAF2111063.1"/>
    <property type="molecule type" value="Genomic_DNA"/>
</dbReference>
<protein>
    <recommendedName>
        <fullName evidence="3">NAD-dependent epimerase/dehydratase domain-containing protein</fullName>
    </recommendedName>
</protein>
<dbReference type="OrthoDB" id="2735536at2759"/>
<keyword evidence="5" id="KW-1185">Reference proteome</keyword>
<comment type="similarity">
    <text evidence="2">Belongs to the NAD(P)-dependent epimerase/dehydratase family. Dihydroflavonol-4-reductase subfamily.</text>
</comment>
<keyword evidence="1" id="KW-0560">Oxidoreductase</keyword>
<dbReference type="PANTHER" id="PTHR10366:SF562">
    <property type="entry name" value="ALDEHYDE REDUCTASE II (AFU_ORTHOLOGUE AFUA_1G11360)"/>
    <property type="match status" value="1"/>
</dbReference>
<evidence type="ECO:0000259" key="3">
    <source>
        <dbReference type="Pfam" id="PF01370"/>
    </source>
</evidence>
<evidence type="ECO:0000256" key="2">
    <source>
        <dbReference type="ARBA" id="ARBA00023445"/>
    </source>
</evidence>
<evidence type="ECO:0000256" key="1">
    <source>
        <dbReference type="ARBA" id="ARBA00023002"/>
    </source>
</evidence>
<dbReference type="InterPro" id="IPR050425">
    <property type="entry name" value="NAD(P)_dehydrat-like"/>
</dbReference>
<name>A0A6A5YW17_9PLEO</name>
<dbReference type="InterPro" id="IPR036291">
    <property type="entry name" value="NAD(P)-bd_dom_sf"/>
</dbReference>
<reference evidence="4" key="1">
    <citation type="journal article" date="2020" name="Stud. Mycol.">
        <title>101 Dothideomycetes genomes: a test case for predicting lifestyles and emergence of pathogens.</title>
        <authorList>
            <person name="Haridas S."/>
            <person name="Albert R."/>
            <person name="Binder M."/>
            <person name="Bloem J."/>
            <person name="Labutti K."/>
            <person name="Salamov A."/>
            <person name="Andreopoulos B."/>
            <person name="Baker S."/>
            <person name="Barry K."/>
            <person name="Bills G."/>
            <person name="Bluhm B."/>
            <person name="Cannon C."/>
            <person name="Castanera R."/>
            <person name="Culley D."/>
            <person name="Daum C."/>
            <person name="Ezra D."/>
            <person name="Gonzalez J."/>
            <person name="Henrissat B."/>
            <person name="Kuo A."/>
            <person name="Liang C."/>
            <person name="Lipzen A."/>
            <person name="Lutzoni F."/>
            <person name="Magnuson J."/>
            <person name="Mondo S."/>
            <person name="Nolan M."/>
            <person name="Ohm R."/>
            <person name="Pangilinan J."/>
            <person name="Park H.-J."/>
            <person name="Ramirez L."/>
            <person name="Alfaro M."/>
            <person name="Sun H."/>
            <person name="Tritt A."/>
            <person name="Yoshinaga Y."/>
            <person name="Zwiers L.-H."/>
            <person name="Turgeon B."/>
            <person name="Goodwin S."/>
            <person name="Spatafora J."/>
            <person name="Crous P."/>
            <person name="Grigoriev I."/>
        </authorList>
    </citation>
    <scope>NUCLEOTIDE SEQUENCE</scope>
    <source>
        <strain evidence="4">CBS 627.86</strain>
    </source>
</reference>
<dbReference type="Pfam" id="PF01370">
    <property type="entry name" value="Epimerase"/>
    <property type="match status" value="1"/>
</dbReference>
<sequence length="366" mass="39950">MYTSRILLHDPALPDGSLVLVTGANGYTAAHVCNQLLLAGYRVRGTVRSLERTQWLADILNHRYGPGRFELSNVEMLSEEGAFDEAMKAVDGVIHIASETSLSTDAEKILATATAGALNALRSAAKETSVKRFVFTSSSTAVSMPQANGTPKQPVDQSIYNESAIRYAHGLSDPSKSVPNRNPGVAEGYVVYAASKAVAEKAVWKFVEEEKPGFVVNSVVPNATFGAPIDPLRTTPSVSVAVNLFKATLEEDLAVKMARFMPPKWSIDVQDCGRLHVAALLSKSLEKERLFGFVEQTNWNLALGTWRKEFPQREFVEDFNYEGTGMDESDALVVRERADQVLKGIGYGGFRVSLAQSLKETVQAFL</sequence>
<dbReference type="Proteomes" id="UP000799770">
    <property type="component" value="Unassembled WGS sequence"/>
</dbReference>
<proteinExistence type="inferred from homology"/>
<accession>A0A6A5YW17</accession>
<dbReference type="AlphaFoldDB" id="A0A6A5YW17"/>
<evidence type="ECO:0000313" key="4">
    <source>
        <dbReference type="EMBL" id="KAF2111063.1"/>
    </source>
</evidence>
<dbReference type="InterPro" id="IPR001509">
    <property type="entry name" value="Epimerase_deHydtase"/>
</dbReference>
<dbReference type="Gene3D" id="3.40.50.720">
    <property type="entry name" value="NAD(P)-binding Rossmann-like Domain"/>
    <property type="match status" value="1"/>
</dbReference>